<dbReference type="Pfam" id="PF05979">
    <property type="entry name" value="DUF896"/>
    <property type="match status" value="1"/>
</dbReference>
<keyword evidence="4" id="KW-1185">Reference proteome</keyword>
<dbReference type="Proteomes" id="UP000241201">
    <property type="component" value="Unassembled WGS sequence"/>
</dbReference>
<dbReference type="GeneID" id="77470116"/>
<gene>
    <name evidence="3" type="ORF">C7U55_03225</name>
</gene>
<evidence type="ECO:0000313" key="4">
    <source>
        <dbReference type="Proteomes" id="UP000241201"/>
    </source>
</evidence>
<dbReference type="PANTHER" id="PTHR37300">
    <property type="entry name" value="UPF0291 PROTEIN CBO2609/CLC_2481"/>
    <property type="match status" value="1"/>
</dbReference>
<dbReference type="SUPFAM" id="SSF158221">
    <property type="entry name" value="YnzC-like"/>
    <property type="match status" value="1"/>
</dbReference>
<dbReference type="Gene3D" id="1.10.287.540">
    <property type="entry name" value="Helix hairpin bin"/>
    <property type="match status" value="1"/>
</dbReference>
<dbReference type="InterPro" id="IPR009242">
    <property type="entry name" value="DUF896"/>
</dbReference>
<name>A0A2T3G2R2_9FIRM</name>
<evidence type="ECO:0000256" key="1">
    <source>
        <dbReference type="ARBA" id="ARBA00022490"/>
    </source>
</evidence>
<sequence length="76" mass="8968">MAAIDQKLIDRINVLAKKKKEGTITPEELKEQDKLRKEYIRLFREGFKSQLKTIKVVDEKGNDITPEKLKREKLKN</sequence>
<comment type="similarity">
    <text evidence="2">Belongs to the UPF0291 family.</text>
</comment>
<dbReference type="AlphaFoldDB" id="A0A2T3G2R2"/>
<dbReference type="RefSeq" id="WP_106987316.1">
    <property type="nucleotide sequence ID" value="NZ_DAWBWI010000392.1"/>
</dbReference>
<evidence type="ECO:0000313" key="3">
    <source>
        <dbReference type="EMBL" id="PST41803.1"/>
    </source>
</evidence>
<proteinExistence type="inferred from homology"/>
<dbReference type="GO" id="GO:0005737">
    <property type="term" value="C:cytoplasm"/>
    <property type="evidence" value="ECO:0007669"/>
    <property type="project" value="UniProtKB-SubCell"/>
</dbReference>
<organism evidence="3 4">
    <name type="scientific">Faecalibacillus faecis</name>
    <dbReference type="NCBI Taxonomy" id="1982628"/>
    <lineage>
        <taxon>Bacteria</taxon>
        <taxon>Bacillati</taxon>
        <taxon>Bacillota</taxon>
        <taxon>Erysipelotrichia</taxon>
        <taxon>Erysipelotrichales</taxon>
        <taxon>Coprobacillaceae</taxon>
        <taxon>Faecalibacillus</taxon>
    </lineage>
</organism>
<evidence type="ECO:0000256" key="2">
    <source>
        <dbReference type="HAMAP-Rule" id="MF_01103"/>
    </source>
</evidence>
<comment type="subcellular location">
    <subcellularLocation>
        <location evidence="2">Cytoplasm</location>
    </subcellularLocation>
</comment>
<keyword evidence="1 2" id="KW-0963">Cytoplasm</keyword>
<comment type="caution">
    <text evidence="3">The sequence shown here is derived from an EMBL/GenBank/DDBJ whole genome shotgun (WGS) entry which is preliminary data.</text>
</comment>
<dbReference type="EMBL" id="PYLP01000002">
    <property type="protein sequence ID" value="PST41803.1"/>
    <property type="molecule type" value="Genomic_DNA"/>
</dbReference>
<reference evidence="4" key="1">
    <citation type="submission" date="2018-03" db="EMBL/GenBank/DDBJ databases">
        <title>Lachnoclostridium SNUG30370 gen.nov., sp.nov., isolated from human faeces.</title>
        <authorList>
            <person name="Seo B."/>
            <person name="Jeon K."/>
            <person name="Ko G."/>
        </authorList>
    </citation>
    <scope>NUCLEOTIDE SEQUENCE [LARGE SCALE GENOMIC DNA]</scope>
    <source>
        <strain evidence="4">SNUG30370</strain>
    </source>
</reference>
<protein>
    <recommendedName>
        <fullName evidence="2">UPF0291 protein C7U55_03225</fullName>
    </recommendedName>
</protein>
<dbReference type="PANTHER" id="PTHR37300:SF1">
    <property type="entry name" value="UPF0291 PROTEIN YNZC"/>
    <property type="match status" value="1"/>
</dbReference>
<dbReference type="HAMAP" id="MF_01103">
    <property type="entry name" value="UPF0291"/>
    <property type="match status" value="1"/>
</dbReference>
<accession>A0A2T3G2R2</accession>